<organism evidence="2">
    <name type="scientific">hydrothermal vent metagenome</name>
    <dbReference type="NCBI Taxonomy" id="652676"/>
    <lineage>
        <taxon>unclassified sequences</taxon>
        <taxon>metagenomes</taxon>
        <taxon>ecological metagenomes</taxon>
    </lineage>
</organism>
<accession>A0A3B1E3K2</accession>
<dbReference type="Pfam" id="PF04367">
    <property type="entry name" value="DUF502"/>
    <property type="match status" value="1"/>
</dbReference>
<keyword evidence="1" id="KW-0472">Membrane</keyword>
<proteinExistence type="predicted"/>
<evidence type="ECO:0000313" key="2">
    <source>
        <dbReference type="EMBL" id="VAX36817.1"/>
    </source>
</evidence>
<keyword evidence="1" id="KW-0812">Transmembrane</keyword>
<feature type="transmembrane region" description="Helical" evidence="1">
    <location>
        <begin position="56"/>
        <end position="77"/>
    </location>
</feature>
<dbReference type="PANTHER" id="PTHR31876">
    <property type="entry name" value="COV-LIKE PROTEIN 1"/>
    <property type="match status" value="1"/>
</dbReference>
<reference evidence="2" key="1">
    <citation type="submission" date="2018-06" db="EMBL/GenBank/DDBJ databases">
        <authorList>
            <person name="Zhirakovskaya E."/>
        </authorList>
    </citation>
    <scope>NUCLEOTIDE SEQUENCE</scope>
</reference>
<keyword evidence="1" id="KW-1133">Transmembrane helix</keyword>
<dbReference type="AlphaFoldDB" id="A0A3B1E3K2"/>
<dbReference type="EMBL" id="UOGJ01000110">
    <property type="protein sequence ID" value="VAX36817.1"/>
    <property type="molecule type" value="Genomic_DNA"/>
</dbReference>
<protein>
    <submittedName>
        <fullName evidence="2">Uncharacterized membrane anchored protein MROS_1280</fullName>
    </submittedName>
</protein>
<gene>
    <name evidence="2" type="ORF">MNBD_UNCLBAC01-1321</name>
</gene>
<sequence>MNKIKSFFITTFLGGVTVILPVAILLAVFGWLFNFITGLIQPLTNVFLANSDFSEILADGIVILIILAICFFVGVFIRTSVGKWFYTIIEANLLKALPGYTLIKETVLQLIGNKKSPFSSVALAQIFDNDTLVTCFVTEEHDDGSFSVFVPTGPNPTSGNIYHLKKENVHPIDVSVEDAMRSIISCGAGSDRLIKKYRG</sequence>
<dbReference type="InterPro" id="IPR007462">
    <property type="entry name" value="COV1-like"/>
</dbReference>
<evidence type="ECO:0000256" key="1">
    <source>
        <dbReference type="SAM" id="Phobius"/>
    </source>
</evidence>
<name>A0A3B1E3K2_9ZZZZ</name>
<feature type="transmembrane region" description="Helical" evidence="1">
    <location>
        <begin position="12"/>
        <end position="36"/>
    </location>
</feature>
<dbReference type="PANTHER" id="PTHR31876:SF26">
    <property type="entry name" value="PROTEIN LIKE COV 2"/>
    <property type="match status" value="1"/>
</dbReference>